<dbReference type="KEGG" id="rarg:115725855"/>
<evidence type="ECO:0000259" key="11">
    <source>
        <dbReference type="PROSITE" id="PS51192"/>
    </source>
</evidence>
<dbReference type="GO" id="GO:0005654">
    <property type="term" value="C:nucleoplasm"/>
    <property type="evidence" value="ECO:0007669"/>
    <property type="project" value="UniProtKB-ARBA"/>
</dbReference>
<dbReference type="PROSITE" id="PS51192">
    <property type="entry name" value="HELICASE_ATP_BIND_1"/>
    <property type="match status" value="1"/>
</dbReference>
<feature type="domain" description="Helicase ATP-binding" evidence="11">
    <location>
        <begin position="74"/>
        <end position="230"/>
    </location>
</feature>
<gene>
    <name evidence="14" type="primary">LOC115725855</name>
</gene>
<evidence type="ECO:0000313" key="14">
    <source>
        <dbReference type="RefSeq" id="XP_030511357.1"/>
    </source>
</evidence>
<dbReference type="PANTHER" id="PTHR12131:SF25">
    <property type="entry name" value="DEXH-BOX ATP-DEPENDENT RNA HELICASE DEXH9"/>
    <property type="match status" value="1"/>
</dbReference>
<dbReference type="SUPFAM" id="SSF52540">
    <property type="entry name" value="P-loop containing nucleoside triphosphate hydrolases"/>
    <property type="match status" value="1"/>
</dbReference>
<evidence type="ECO:0000259" key="12">
    <source>
        <dbReference type="PROSITE" id="PS51194"/>
    </source>
</evidence>
<dbReference type="GO" id="GO:0003723">
    <property type="term" value="F:RNA binding"/>
    <property type="evidence" value="ECO:0007669"/>
    <property type="project" value="InterPro"/>
</dbReference>
<evidence type="ECO:0000256" key="5">
    <source>
        <dbReference type="ARBA" id="ARBA00022806"/>
    </source>
</evidence>
<dbReference type="InterPro" id="IPR012961">
    <property type="entry name" value="Ski2/MTR4_C"/>
</dbReference>
<evidence type="ECO:0000256" key="2">
    <source>
        <dbReference type="ARBA" id="ARBA00012552"/>
    </source>
</evidence>
<dbReference type="Pfam" id="PF08148">
    <property type="entry name" value="DSHCT"/>
    <property type="match status" value="1"/>
</dbReference>
<keyword evidence="7" id="KW-0539">Nucleus</keyword>
<dbReference type="InterPro" id="IPR016438">
    <property type="entry name" value="SKI2-like"/>
</dbReference>
<keyword evidence="6" id="KW-0067">ATP-binding</keyword>
<dbReference type="Gene3D" id="3.40.50.300">
    <property type="entry name" value="P-loop containing nucleotide triphosphate hydrolases"/>
    <property type="match status" value="2"/>
</dbReference>
<dbReference type="InterPro" id="IPR048392">
    <property type="entry name" value="MTR4-like_stalk"/>
</dbReference>
<evidence type="ECO:0000256" key="9">
    <source>
        <dbReference type="ARBA" id="ARBA00061045"/>
    </source>
</evidence>
<evidence type="ECO:0000256" key="8">
    <source>
        <dbReference type="ARBA" id="ARBA00047984"/>
    </source>
</evidence>
<evidence type="ECO:0000256" key="6">
    <source>
        <dbReference type="ARBA" id="ARBA00022840"/>
    </source>
</evidence>
<dbReference type="Pfam" id="PF21408">
    <property type="entry name" value="MTR4-like_stalk"/>
    <property type="match status" value="1"/>
</dbReference>
<dbReference type="Pfam" id="PF00271">
    <property type="entry name" value="Helicase_C"/>
    <property type="match status" value="1"/>
</dbReference>
<evidence type="ECO:0000256" key="3">
    <source>
        <dbReference type="ARBA" id="ARBA00022741"/>
    </source>
</evidence>
<dbReference type="EC" id="3.6.4.13" evidence="2"/>
<dbReference type="AlphaFoldDB" id="A0A8B8MNW4"/>
<dbReference type="InterPro" id="IPR025696">
    <property type="entry name" value="Beta-barrel_MTR4"/>
</dbReference>
<keyword evidence="4" id="KW-0378">Hydrolase</keyword>
<dbReference type="SMART" id="SM00487">
    <property type="entry name" value="DEXDc"/>
    <property type="match status" value="1"/>
</dbReference>
<dbReference type="GeneID" id="115725855"/>
<dbReference type="FunFam" id="1.20.1500.20:FF:000002">
    <property type="entry name" value="DEAD/DEAH box helicase, putative"/>
    <property type="match status" value="1"/>
</dbReference>
<evidence type="ECO:0000256" key="4">
    <source>
        <dbReference type="ARBA" id="ARBA00022801"/>
    </source>
</evidence>
<dbReference type="Proteomes" id="UP000827889">
    <property type="component" value="Chromosome 5"/>
</dbReference>
<dbReference type="InterPro" id="IPR050699">
    <property type="entry name" value="RNA-DNA_Helicase"/>
</dbReference>
<dbReference type="FunFam" id="2.40.30.300:FF:000003">
    <property type="entry name" value="DEAD-box family ATP dependent helicase"/>
    <property type="match status" value="1"/>
</dbReference>
<dbReference type="GO" id="GO:0000460">
    <property type="term" value="P:maturation of 5.8S rRNA"/>
    <property type="evidence" value="ECO:0007669"/>
    <property type="project" value="TreeGrafter"/>
</dbReference>
<dbReference type="OrthoDB" id="64767at2759"/>
<dbReference type="Pfam" id="PF00270">
    <property type="entry name" value="DEAD"/>
    <property type="match status" value="1"/>
</dbReference>
<dbReference type="CDD" id="cd18024">
    <property type="entry name" value="DEXHc_Mtr4-like"/>
    <property type="match status" value="1"/>
</dbReference>
<comment type="subcellular location">
    <subcellularLocation>
        <location evidence="1">Nucleus</location>
    </subcellularLocation>
</comment>
<keyword evidence="3" id="KW-0547">Nucleotide-binding</keyword>
<dbReference type="SMART" id="SM00490">
    <property type="entry name" value="HELICc"/>
    <property type="match status" value="1"/>
</dbReference>
<dbReference type="Gene3D" id="2.40.30.300">
    <property type="match status" value="1"/>
</dbReference>
<dbReference type="GO" id="GO:0006401">
    <property type="term" value="P:RNA catabolic process"/>
    <property type="evidence" value="ECO:0007669"/>
    <property type="project" value="InterPro"/>
</dbReference>
<evidence type="ECO:0000256" key="7">
    <source>
        <dbReference type="ARBA" id="ARBA00023242"/>
    </source>
</evidence>
<protein>
    <recommendedName>
        <fullName evidence="2">RNA helicase</fullName>
        <ecNumber evidence="2">3.6.4.13</ecNumber>
    </recommendedName>
</protein>
<dbReference type="InterPro" id="IPR001650">
    <property type="entry name" value="Helicase_C-like"/>
</dbReference>
<dbReference type="InterPro" id="IPR027417">
    <property type="entry name" value="P-loop_NTPase"/>
</dbReference>
<dbReference type="FunFam" id="3.40.50.300:FF:000083">
    <property type="entry name" value="ATP-dependent RNA helicase DOB1"/>
    <property type="match status" value="1"/>
</dbReference>
<sequence>MGSLKRKSIGDSGDEALHPPKQLRDSADEAVACVHDVSYPEGHVPEPRSSSSQDHSKPAKEFPFTLDPFQSEAIKCLDNGESVMVSAHTSAGKTVVALYAIAMSLRNKQRVIYTSPIKALSNQKYREFKEEFSDVGLMTGDVTIEPNASCLVMTTEIWRSMQYKGSEIMREVAWIIFDEVHYMRDRERGVVWEESIVMAPKNSRFVFLSATVPNAKEFADWVAKVHQQPCHIVYTDYRPTPLQHYIFPSGGDGLYLVVDENGKFREDSFQKALNALVPAGESDKKRENGKWQKSLVTGRVGEESDIFKMVKMIIQRQYDPVICFSFSKRECEFLAMQMAKMDLNEEDEKVNIETIFWSAMDMLSDDDKKLPQVTNMLPLLKRGIGVHHSGLLPILKEVIEILFQEGLIKCLFATETFSIGLNMPARTVVFTNVRKFDGDKFRWISSGEYIQMSGRAGRRGIDKRGICILMVDEKLEPSTAKMMLKGSADSLNSAFHLSYNTLLNQMRCEDGDPENLLRNSFYQFQADRAIPDLQKQAKDLEEERDSIVIQEEESLKSYYDLLQQYKSLKKDVRDIALSPKYSLPFLQPGRLVSIECTASDKSGSSFLTEDQVTWGVIINFERVKSPLEDSGSSKPEDSNYKVDVLTRCVVSRDGVAKKSIIIVPLKEPGEPAVVSVPLSQINSISSVRLIIPKDLLPLEVRENTLKKVLEVLSRFAKEGMPLLDPEEDMKVHSNSYRKAVRRIEALESLFDKHEIAKSPLIEEKLRVLNRKQELTAKIKSIKKAMRSSSVLAFKDELKARKRVLRRLGYITSDNVVELKGKVACEISSADELTLTELMFNGVLKDVKVEEMVSLLSCFVWQEKLQDATKPREELDLLFLQLQDTAQRVAKVQLECKVQIDVESFVNSYRPDIMEAVYAWAKGSKFYEIMEITQVFEGSLIRAIRRLEEVLQQLILAAKSIGETDLESKFEEAVSKIKRDIVFAASLYL</sequence>
<dbReference type="GO" id="GO:0016787">
    <property type="term" value="F:hydrolase activity"/>
    <property type="evidence" value="ECO:0007669"/>
    <property type="project" value="UniProtKB-KW"/>
</dbReference>
<dbReference type="SMART" id="SM01142">
    <property type="entry name" value="DSHCT"/>
    <property type="match status" value="1"/>
</dbReference>
<comment type="catalytic activity">
    <reaction evidence="8">
        <text>ATP + H2O = ADP + phosphate + H(+)</text>
        <dbReference type="Rhea" id="RHEA:13065"/>
        <dbReference type="ChEBI" id="CHEBI:15377"/>
        <dbReference type="ChEBI" id="CHEBI:15378"/>
        <dbReference type="ChEBI" id="CHEBI:30616"/>
        <dbReference type="ChEBI" id="CHEBI:43474"/>
        <dbReference type="ChEBI" id="CHEBI:456216"/>
        <dbReference type="EC" id="3.6.4.13"/>
    </reaction>
</comment>
<dbReference type="PIRSF" id="PIRSF005198">
    <property type="entry name" value="Antiviral_helicase_SKI2"/>
    <property type="match status" value="1"/>
</dbReference>
<dbReference type="InterPro" id="IPR011545">
    <property type="entry name" value="DEAD/DEAH_box_helicase_dom"/>
</dbReference>
<name>A0A8B8MNW4_9MYRT</name>
<dbReference type="Gene3D" id="1.10.3380.30">
    <property type="match status" value="1"/>
</dbReference>
<dbReference type="PANTHER" id="PTHR12131">
    <property type="entry name" value="ATP-DEPENDENT RNA AND DNA HELICASE"/>
    <property type="match status" value="1"/>
</dbReference>
<dbReference type="PROSITE" id="PS51194">
    <property type="entry name" value="HELICASE_CTER"/>
    <property type="match status" value="1"/>
</dbReference>
<reference evidence="14" key="1">
    <citation type="submission" date="2025-08" db="UniProtKB">
        <authorList>
            <consortium name="RefSeq"/>
        </authorList>
    </citation>
    <scope>IDENTIFICATION</scope>
    <source>
        <tissue evidence="14">Leaf</tissue>
    </source>
</reference>
<dbReference type="FunFam" id="3.40.50.300:FF:000141">
    <property type="entry name" value="ATP-dependent RNA helicase DOB1"/>
    <property type="match status" value="1"/>
</dbReference>
<keyword evidence="5 14" id="KW-0347">Helicase</keyword>
<organism evidence="13 14">
    <name type="scientific">Rhodamnia argentea</name>
    <dbReference type="NCBI Taxonomy" id="178133"/>
    <lineage>
        <taxon>Eukaryota</taxon>
        <taxon>Viridiplantae</taxon>
        <taxon>Streptophyta</taxon>
        <taxon>Embryophyta</taxon>
        <taxon>Tracheophyta</taxon>
        <taxon>Spermatophyta</taxon>
        <taxon>Magnoliopsida</taxon>
        <taxon>eudicotyledons</taxon>
        <taxon>Gunneridae</taxon>
        <taxon>Pentapetalae</taxon>
        <taxon>rosids</taxon>
        <taxon>malvids</taxon>
        <taxon>Myrtales</taxon>
        <taxon>Myrtaceae</taxon>
        <taxon>Myrtoideae</taxon>
        <taxon>Myrteae</taxon>
        <taxon>Australasian group</taxon>
        <taxon>Rhodamnia</taxon>
    </lineage>
</organism>
<comment type="similarity">
    <text evidence="9">Belongs to the DExH box helicase family. SKI2 subfamily.</text>
</comment>
<dbReference type="CDD" id="cd18795">
    <property type="entry name" value="SF2_C_Ski2"/>
    <property type="match status" value="1"/>
</dbReference>
<dbReference type="Pfam" id="PF13234">
    <property type="entry name" value="MTR4_beta-barrel"/>
    <property type="match status" value="1"/>
</dbReference>
<proteinExistence type="inferred from homology"/>
<dbReference type="GO" id="GO:0005524">
    <property type="term" value="F:ATP binding"/>
    <property type="evidence" value="ECO:0007669"/>
    <property type="project" value="UniProtKB-KW"/>
</dbReference>
<feature type="compositionally biased region" description="Basic and acidic residues" evidence="10">
    <location>
        <begin position="15"/>
        <end position="27"/>
    </location>
</feature>
<dbReference type="Gene3D" id="1.20.1500.20">
    <property type="match status" value="1"/>
</dbReference>
<dbReference type="FunFam" id="1.10.3380.30:FF:000009">
    <property type="entry name" value="DExH-box ATP-dependent RNA helicase DExH9"/>
    <property type="match status" value="1"/>
</dbReference>
<dbReference type="GO" id="GO:0003724">
    <property type="term" value="F:RNA helicase activity"/>
    <property type="evidence" value="ECO:0007669"/>
    <property type="project" value="UniProtKB-EC"/>
</dbReference>
<feature type="domain" description="Helicase C-terminal" evidence="12">
    <location>
        <begin position="305"/>
        <end position="503"/>
    </location>
</feature>
<feature type="region of interest" description="Disordered" evidence="10">
    <location>
        <begin position="1"/>
        <end position="62"/>
    </location>
</feature>
<evidence type="ECO:0000256" key="1">
    <source>
        <dbReference type="ARBA" id="ARBA00004123"/>
    </source>
</evidence>
<evidence type="ECO:0000256" key="10">
    <source>
        <dbReference type="SAM" id="MobiDB-lite"/>
    </source>
</evidence>
<dbReference type="RefSeq" id="XP_030511357.1">
    <property type="nucleotide sequence ID" value="XM_030655497.2"/>
</dbReference>
<accession>A0A8B8MNW4</accession>
<dbReference type="InterPro" id="IPR014001">
    <property type="entry name" value="Helicase_ATP-bd"/>
</dbReference>
<keyword evidence="13" id="KW-1185">Reference proteome</keyword>
<evidence type="ECO:0000313" key="13">
    <source>
        <dbReference type="Proteomes" id="UP000827889"/>
    </source>
</evidence>